<comment type="similarity">
    <text evidence="1 5">Belongs to the universal ribosomal protein uL29 family.</text>
</comment>
<name>A0A4V2NI39_9MOLU</name>
<dbReference type="PROSITE" id="PS00579">
    <property type="entry name" value="RIBOSOMAL_L29"/>
    <property type="match status" value="1"/>
</dbReference>
<gene>
    <name evidence="5" type="primary">rpmC</name>
    <name evidence="7" type="ORF">C4B25_02960</name>
</gene>
<dbReference type="SUPFAM" id="SSF46561">
    <property type="entry name" value="Ribosomal protein L29 (L29p)"/>
    <property type="match status" value="1"/>
</dbReference>
<dbReference type="GO" id="GO:0022625">
    <property type="term" value="C:cytosolic large ribosomal subunit"/>
    <property type="evidence" value="ECO:0007669"/>
    <property type="project" value="TreeGrafter"/>
</dbReference>
<dbReference type="RefSeq" id="WP_131613563.1">
    <property type="nucleotide sequence ID" value="NZ_CBDBYJ010000004.1"/>
</dbReference>
<protein>
    <recommendedName>
        <fullName evidence="4 5">Large ribosomal subunit protein uL29</fullName>
    </recommendedName>
</protein>
<dbReference type="InterPro" id="IPR036049">
    <property type="entry name" value="Ribosomal_uL29_sf"/>
</dbReference>
<keyword evidence="2 5" id="KW-0689">Ribosomal protein</keyword>
<dbReference type="Gene3D" id="1.10.287.310">
    <property type="match status" value="1"/>
</dbReference>
<evidence type="ECO:0000256" key="4">
    <source>
        <dbReference type="ARBA" id="ARBA00035204"/>
    </source>
</evidence>
<keyword evidence="6" id="KW-0175">Coiled coil</keyword>
<dbReference type="Pfam" id="PF00831">
    <property type="entry name" value="Ribosomal_L29"/>
    <property type="match status" value="1"/>
</dbReference>
<dbReference type="PANTHER" id="PTHR10916:SF0">
    <property type="entry name" value="LARGE RIBOSOMAL SUBUNIT PROTEIN UL29C"/>
    <property type="match status" value="1"/>
</dbReference>
<dbReference type="HAMAP" id="MF_00374">
    <property type="entry name" value="Ribosomal_uL29"/>
    <property type="match status" value="1"/>
</dbReference>
<evidence type="ECO:0000256" key="1">
    <source>
        <dbReference type="ARBA" id="ARBA00009254"/>
    </source>
</evidence>
<evidence type="ECO:0000256" key="5">
    <source>
        <dbReference type="HAMAP-Rule" id="MF_00374"/>
    </source>
</evidence>
<keyword evidence="3 5" id="KW-0687">Ribonucleoprotein</keyword>
<dbReference type="NCBIfam" id="TIGR00012">
    <property type="entry name" value="L29"/>
    <property type="match status" value="1"/>
</dbReference>
<evidence type="ECO:0000313" key="8">
    <source>
        <dbReference type="Proteomes" id="UP000291072"/>
    </source>
</evidence>
<evidence type="ECO:0000256" key="3">
    <source>
        <dbReference type="ARBA" id="ARBA00023274"/>
    </source>
</evidence>
<dbReference type="OrthoDB" id="9815192at2"/>
<dbReference type="FunFam" id="1.10.287.310:FF:000001">
    <property type="entry name" value="50S ribosomal protein L29"/>
    <property type="match status" value="1"/>
</dbReference>
<dbReference type="GO" id="GO:0003735">
    <property type="term" value="F:structural constituent of ribosome"/>
    <property type="evidence" value="ECO:0007669"/>
    <property type="project" value="InterPro"/>
</dbReference>
<accession>A0A4V2NI39</accession>
<dbReference type="InterPro" id="IPR001854">
    <property type="entry name" value="Ribosomal_uL29"/>
</dbReference>
<dbReference type="PANTHER" id="PTHR10916">
    <property type="entry name" value="60S RIBOSOMAL PROTEIN L35/50S RIBOSOMAL PROTEIN L29"/>
    <property type="match status" value="1"/>
</dbReference>
<dbReference type="Proteomes" id="UP000291072">
    <property type="component" value="Unassembled WGS sequence"/>
</dbReference>
<evidence type="ECO:0000256" key="2">
    <source>
        <dbReference type="ARBA" id="ARBA00022980"/>
    </source>
</evidence>
<dbReference type="GO" id="GO:0006412">
    <property type="term" value="P:translation"/>
    <property type="evidence" value="ECO:0007669"/>
    <property type="project" value="UniProtKB-UniRule"/>
</dbReference>
<dbReference type="CDD" id="cd00427">
    <property type="entry name" value="Ribosomal_L29_HIP"/>
    <property type="match status" value="1"/>
</dbReference>
<evidence type="ECO:0000256" key="6">
    <source>
        <dbReference type="SAM" id="Coils"/>
    </source>
</evidence>
<feature type="coiled-coil region" evidence="6">
    <location>
        <begin position="4"/>
        <end position="31"/>
    </location>
</feature>
<keyword evidence="8" id="KW-1185">Reference proteome</keyword>
<proteinExistence type="inferred from homology"/>
<sequence length="68" mass="7782">MLMKELNSKSIEELQTLIEDLKAELFMLRFKNSTGQLDQTNKINLVRKDVARAFTAINAKKAEVKEGK</sequence>
<dbReference type="InterPro" id="IPR050063">
    <property type="entry name" value="Ribosomal_protein_uL29"/>
</dbReference>
<dbReference type="InterPro" id="IPR018254">
    <property type="entry name" value="Ribosomal_uL29_CS"/>
</dbReference>
<comment type="caution">
    <text evidence="7">The sequence shown here is derived from an EMBL/GenBank/DDBJ whole genome shotgun (WGS) entry which is preliminary data.</text>
</comment>
<dbReference type="EMBL" id="PSZP01000020">
    <property type="protein sequence ID" value="TCG10868.1"/>
    <property type="molecule type" value="Genomic_DNA"/>
</dbReference>
<organism evidence="7 8">
    <name type="scientific">Mycoplasma todarodis</name>
    <dbReference type="NCBI Taxonomy" id="1937191"/>
    <lineage>
        <taxon>Bacteria</taxon>
        <taxon>Bacillati</taxon>
        <taxon>Mycoplasmatota</taxon>
        <taxon>Mollicutes</taxon>
        <taxon>Mycoplasmataceae</taxon>
        <taxon>Mycoplasma</taxon>
    </lineage>
</organism>
<dbReference type="AlphaFoldDB" id="A0A4V2NI39"/>
<reference evidence="7 8" key="1">
    <citation type="submission" date="2018-02" db="EMBL/GenBank/DDBJ databases">
        <title>Mycoplasma marinum and Mycoplasma todarodis sp. nov., moderately halophilic and psychrotolerant mycoplasmas isolated from cephalopods.</title>
        <authorList>
            <person name="Viver T."/>
        </authorList>
    </citation>
    <scope>NUCLEOTIDE SEQUENCE [LARGE SCALE GENOMIC DNA]</scope>
    <source>
        <strain evidence="7 8">5H</strain>
    </source>
</reference>
<evidence type="ECO:0000313" key="7">
    <source>
        <dbReference type="EMBL" id="TCG10868.1"/>
    </source>
</evidence>